<dbReference type="GO" id="GO:0009089">
    <property type="term" value="P:lysine biosynthetic process via diaminopimelate"/>
    <property type="evidence" value="ECO:0007669"/>
    <property type="project" value="InterPro"/>
</dbReference>
<dbReference type="PANTHER" id="PTHR31689">
    <property type="entry name" value="DIAMINOPIMELATE EPIMERASE, CHLOROPLASTIC"/>
    <property type="match status" value="1"/>
</dbReference>
<dbReference type="Proteomes" id="UP000054408">
    <property type="component" value="Unassembled WGS sequence"/>
</dbReference>
<keyword evidence="2" id="KW-0413">Isomerase</keyword>
<dbReference type="SUPFAM" id="SSF54506">
    <property type="entry name" value="Diaminopimelate epimerase-like"/>
    <property type="match status" value="2"/>
</dbReference>
<evidence type="ECO:0000313" key="3">
    <source>
        <dbReference type="EMBL" id="KNC48975.1"/>
    </source>
</evidence>
<dbReference type="GeneID" id="25564252"/>
<reference evidence="3 4" key="1">
    <citation type="submission" date="2010-05" db="EMBL/GenBank/DDBJ databases">
        <title>The Genome Sequence of Thecamonas trahens ATCC 50062.</title>
        <authorList>
            <consortium name="The Broad Institute Genome Sequencing Platform"/>
            <person name="Russ C."/>
            <person name="Cuomo C."/>
            <person name="Shea T."/>
            <person name="Young S.K."/>
            <person name="Zeng Q."/>
            <person name="Koehrsen M."/>
            <person name="Haas B."/>
            <person name="Borodovsky M."/>
            <person name="Guigo R."/>
            <person name="Alvarado L."/>
            <person name="Berlin A."/>
            <person name="Bochicchio J."/>
            <person name="Borenstein D."/>
            <person name="Chapman S."/>
            <person name="Chen Z."/>
            <person name="Freedman E."/>
            <person name="Gellesch M."/>
            <person name="Goldberg J."/>
            <person name="Griggs A."/>
            <person name="Gujja S."/>
            <person name="Heilman E."/>
            <person name="Heiman D."/>
            <person name="Hepburn T."/>
            <person name="Howarth C."/>
            <person name="Jen D."/>
            <person name="Larson L."/>
            <person name="Mehta T."/>
            <person name="Park D."/>
            <person name="Pearson M."/>
            <person name="Roberts A."/>
            <person name="Saif S."/>
            <person name="Shenoy N."/>
            <person name="Sisk P."/>
            <person name="Stolte C."/>
            <person name="Sykes S."/>
            <person name="Thomson T."/>
            <person name="Walk T."/>
            <person name="White J."/>
            <person name="Yandava C."/>
            <person name="Burger G."/>
            <person name="Gray M.W."/>
            <person name="Holland P.W.H."/>
            <person name="King N."/>
            <person name="Lang F.B.F."/>
            <person name="Roger A.J."/>
            <person name="Ruiz-Trillo I."/>
            <person name="Lander E."/>
            <person name="Nusbaum C."/>
        </authorList>
    </citation>
    <scope>NUCLEOTIDE SEQUENCE [LARGE SCALE GENOMIC DNA]</scope>
    <source>
        <strain evidence="3 4">ATCC 50062</strain>
    </source>
</reference>
<dbReference type="GO" id="GO:0008837">
    <property type="term" value="F:diaminopimelate epimerase activity"/>
    <property type="evidence" value="ECO:0007669"/>
    <property type="project" value="InterPro"/>
</dbReference>
<sequence>MAAQLTLPFTKMHGLGNDFVVVDRVSSPEVPPMTAAAAIALSDRHRGVGADQVLVVEPGDGNEASFRYLIYNAGDGAQVEQCGNGARCFAKYIRDAGLVSPETTVLSAATIARTIVLHLEPLAPGTLPSADAIDMVTVDMGPAVAGFEVAIADGGGCQHREAIAPRLPGYAPGPELLLVDMGNPHGVWVVDDVLTAPVSTVGPKLERHPVFPARANIGFVQVIDRSRLALRVYERSASETQACGSGACAAAAACVRAGLVDTPVRVYFPLPALAATGVDTGALNLGAVVADLDRARAFLDIAIDGDDARCLMTGPAASVFCGSIRLDATLFESA</sequence>
<dbReference type="GO" id="GO:0005829">
    <property type="term" value="C:cytosol"/>
    <property type="evidence" value="ECO:0007669"/>
    <property type="project" value="TreeGrafter"/>
</dbReference>
<dbReference type="OMA" id="GIRCFAR"/>
<dbReference type="NCBIfam" id="TIGR00652">
    <property type="entry name" value="DapF"/>
    <property type="match status" value="1"/>
</dbReference>
<organism evidence="3 4">
    <name type="scientific">Thecamonas trahens ATCC 50062</name>
    <dbReference type="NCBI Taxonomy" id="461836"/>
    <lineage>
        <taxon>Eukaryota</taxon>
        <taxon>Apusozoa</taxon>
        <taxon>Apusomonadida</taxon>
        <taxon>Apusomonadidae</taxon>
        <taxon>Thecamonas</taxon>
    </lineage>
</organism>
<dbReference type="InterPro" id="IPR001653">
    <property type="entry name" value="DAP_epimerase_DapF"/>
</dbReference>
<dbReference type="RefSeq" id="XP_013758390.1">
    <property type="nucleotide sequence ID" value="XM_013902936.1"/>
</dbReference>
<dbReference type="STRING" id="461836.A0A0L0D9P5"/>
<gene>
    <name evidence="3" type="ORF">AMSG_04719</name>
</gene>
<dbReference type="PANTHER" id="PTHR31689:SF0">
    <property type="entry name" value="DIAMINOPIMELATE EPIMERASE"/>
    <property type="match status" value="1"/>
</dbReference>
<dbReference type="OrthoDB" id="4768at2759"/>
<proteinExistence type="inferred from homology"/>
<evidence type="ECO:0000256" key="2">
    <source>
        <dbReference type="ARBA" id="ARBA00023235"/>
    </source>
</evidence>
<dbReference type="EMBL" id="GL349452">
    <property type="protein sequence ID" value="KNC48975.1"/>
    <property type="molecule type" value="Genomic_DNA"/>
</dbReference>
<dbReference type="Pfam" id="PF01678">
    <property type="entry name" value="DAP_epimerase"/>
    <property type="match status" value="2"/>
</dbReference>
<comment type="similarity">
    <text evidence="1">Belongs to the diaminopimelate epimerase family.</text>
</comment>
<evidence type="ECO:0000313" key="4">
    <source>
        <dbReference type="Proteomes" id="UP000054408"/>
    </source>
</evidence>
<keyword evidence="4" id="KW-1185">Reference proteome</keyword>
<evidence type="ECO:0000256" key="1">
    <source>
        <dbReference type="ARBA" id="ARBA00010219"/>
    </source>
</evidence>
<accession>A0A0L0D9P5</accession>
<dbReference type="HAMAP" id="MF_00197">
    <property type="entry name" value="DAP_epimerase"/>
    <property type="match status" value="1"/>
</dbReference>
<protein>
    <submittedName>
        <fullName evidence="3">Diaminopimelate epimerase</fullName>
    </submittedName>
</protein>
<dbReference type="Gene3D" id="3.10.310.10">
    <property type="entry name" value="Diaminopimelate Epimerase, Chain A, domain 1"/>
    <property type="match status" value="2"/>
</dbReference>
<name>A0A0L0D9P5_THETB</name>
<dbReference type="eggNOG" id="ENOG502QQKJ">
    <property type="taxonomic scope" value="Eukaryota"/>
</dbReference>
<dbReference type="AlphaFoldDB" id="A0A0L0D9P5"/>